<dbReference type="PIRSF" id="PIRSF000412">
    <property type="entry name" value="SHMT"/>
    <property type="match status" value="1"/>
</dbReference>
<dbReference type="EMBL" id="MHQM01000018">
    <property type="protein sequence ID" value="OHA03851.1"/>
    <property type="molecule type" value="Genomic_DNA"/>
</dbReference>
<reference evidence="12 13" key="1">
    <citation type="journal article" date="2016" name="Nat. Commun.">
        <title>Thousands of microbial genomes shed light on interconnected biogeochemical processes in an aquifer system.</title>
        <authorList>
            <person name="Anantharaman K."/>
            <person name="Brown C.T."/>
            <person name="Hug L.A."/>
            <person name="Sharon I."/>
            <person name="Castelle C.J."/>
            <person name="Probst A.J."/>
            <person name="Thomas B.C."/>
            <person name="Singh A."/>
            <person name="Wilkins M.J."/>
            <person name="Karaoz U."/>
            <person name="Brodie E.L."/>
            <person name="Williams K.H."/>
            <person name="Hubbard S.S."/>
            <person name="Banfield J.F."/>
        </authorList>
    </citation>
    <scope>NUCLEOTIDE SEQUENCE [LARGE SCALE GENOMIC DNA]</scope>
</reference>
<dbReference type="Gene3D" id="3.90.1150.10">
    <property type="entry name" value="Aspartate Aminotransferase, domain 1"/>
    <property type="match status" value="1"/>
</dbReference>
<dbReference type="Proteomes" id="UP000178510">
    <property type="component" value="Unassembled WGS sequence"/>
</dbReference>
<feature type="site" description="Plays an important role in substrate specificity" evidence="9">
    <location>
        <position position="227"/>
    </location>
</feature>
<evidence type="ECO:0000259" key="11">
    <source>
        <dbReference type="Pfam" id="PF00464"/>
    </source>
</evidence>
<dbReference type="FunFam" id="3.40.640.10:FF:000001">
    <property type="entry name" value="Serine hydroxymethyltransferase"/>
    <property type="match status" value="1"/>
</dbReference>
<dbReference type="GO" id="GO:0005829">
    <property type="term" value="C:cytosol"/>
    <property type="evidence" value="ECO:0007669"/>
    <property type="project" value="TreeGrafter"/>
</dbReference>
<feature type="binding site" evidence="9">
    <location>
        <begin position="124"/>
        <end position="126"/>
    </location>
    <ligand>
        <name>(6S)-5,6,7,8-tetrahydrofolate</name>
        <dbReference type="ChEBI" id="CHEBI:57453"/>
    </ligand>
</feature>
<feature type="modified residue" description="N6-(pyridoxal phosphate)lysine" evidence="9 10">
    <location>
        <position position="228"/>
    </location>
</feature>
<dbReference type="PANTHER" id="PTHR11680:SF35">
    <property type="entry name" value="SERINE HYDROXYMETHYLTRANSFERASE 1"/>
    <property type="match status" value="1"/>
</dbReference>
<dbReference type="GO" id="GO:0032259">
    <property type="term" value="P:methylation"/>
    <property type="evidence" value="ECO:0007669"/>
    <property type="project" value="UniProtKB-KW"/>
</dbReference>
<dbReference type="PROSITE" id="PS00096">
    <property type="entry name" value="SHMT"/>
    <property type="match status" value="1"/>
</dbReference>
<keyword evidence="12" id="KW-0489">Methyltransferase</keyword>
<dbReference type="GO" id="GO:0030170">
    <property type="term" value="F:pyridoxal phosphate binding"/>
    <property type="evidence" value="ECO:0007669"/>
    <property type="project" value="UniProtKB-UniRule"/>
</dbReference>
<evidence type="ECO:0000256" key="10">
    <source>
        <dbReference type="PIRSR" id="PIRSR000412-50"/>
    </source>
</evidence>
<keyword evidence="6 9" id="KW-0554">One-carbon metabolism</keyword>
<comment type="subunit">
    <text evidence="4 9">Homodimer.</text>
</comment>
<sequence>MTQLKKYDPEVATLVAAEARRQQNTIDLIPSENIVSRAVRETLGSELTNKYSEGYAHKRYYAGNRVIDDIELLAIERAKKVFGLGKEWSVNVQALSGSPANMAVYFALLKPGDKVMGMSLSFGGHLTHGASVNFSGKLFTMIPYGVDRKGYLDYAAIRELAVKEKPRMIIAGATAYSRVIDFEKFGAIAREVGAYLMVDMAHIAGLVAVGAHPSPFPHADVVTTTTHKTLRGPRGALIFSRNDRVLRAGEKEISLSQAIDKAVFPGLQGGPHDNQTAAIAVALKEAMTPTFKKYGRQIVKNADVLASALQKHGIEIVSGGTDNHLMLIDLTKLGISGREAQDRLEEAGIVVNRNTIPYDTRSPFDPSGIRIGTPSVTTRGMKEKEMREIARMISGVLMKADIKSTKKAVAGLCARFPIA</sequence>
<dbReference type="InterPro" id="IPR019798">
    <property type="entry name" value="Ser_HO-MeTrfase_PLP_BS"/>
</dbReference>
<comment type="function">
    <text evidence="9">Catalyzes the reversible interconversion of serine and glycine with tetrahydrofolate (THF) serving as the one-carbon carrier. This reaction serves as the major source of one-carbon groups required for the biosynthesis of purines, thymidylate, methionine, and other important biomolecules. Also exhibits THF-independent aldolase activity toward beta-hydroxyamino acids, producing glycine and aldehydes, via a retro-aldol mechanism.</text>
</comment>
<dbReference type="UniPathway" id="UPA00193"/>
<dbReference type="GO" id="GO:0035999">
    <property type="term" value="P:tetrahydrofolate interconversion"/>
    <property type="evidence" value="ECO:0007669"/>
    <property type="project" value="UniProtKB-UniRule"/>
</dbReference>
<dbReference type="AlphaFoldDB" id="A0A1G2KZD8"/>
<comment type="cofactor">
    <cofactor evidence="1 9 10">
        <name>pyridoxal 5'-phosphate</name>
        <dbReference type="ChEBI" id="CHEBI:597326"/>
    </cofactor>
</comment>
<dbReference type="UniPathway" id="UPA00288">
    <property type="reaction ID" value="UER01023"/>
</dbReference>
<dbReference type="InterPro" id="IPR015424">
    <property type="entry name" value="PyrdxlP-dep_Trfase"/>
</dbReference>
<keyword evidence="7 9" id="KW-0808">Transferase</keyword>
<dbReference type="STRING" id="1802274.A3J58_02340"/>
<dbReference type="GO" id="GO:0004372">
    <property type="term" value="F:glycine hydroxymethyltransferase activity"/>
    <property type="evidence" value="ECO:0007669"/>
    <property type="project" value="UniProtKB-UniRule"/>
</dbReference>
<evidence type="ECO:0000313" key="12">
    <source>
        <dbReference type="EMBL" id="OHA03851.1"/>
    </source>
</evidence>
<dbReference type="InterPro" id="IPR015421">
    <property type="entry name" value="PyrdxlP-dep_Trfase_major"/>
</dbReference>
<dbReference type="SUPFAM" id="SSF53383">
    <property type="entry name" value="PLP-dependent transferases"/>
    <property type="match status" value="1"/>
</dbReference>
<dbReference type="EC" id="2.1.2.1" evidence="9"/>
<comment type="subcellular location">
    <subcellularLocation>
        <location evidence="2 9">Cytoplasm</location>
    </subcellularLocation>
</comment>
<comment type="pathway">
    <text evidence="9">One-carbon metabolism; tetrahydrofolate interconversion.</text>
</comment>
<feature type="domain" description="Serine hydroxymethyltransferase-like" evidence="11">
    <location>
        <begin position="4"/>
        <end position="393"/>
    </location>
</feature>
<dbReference type="InterPro" id="IPR015422">
    <property type="entry name" value="PyrdxlP-dep_Trfase_small"/>
</dbReference>
<evidence type="ECO:0000256" key="3">
    <source>
        <dbReference type="ARBA" id="ARBA00006376"/>
    </source>
</evidence>
<dbReference type="GO" id="GO:0008168">
    <property type="term" value="F:methyltransferase activity"/>
    <property type="evidence" value="ECO:0007669"/>
    <property type="project" value="UniProtKB-KW"/>
</dbReference>
<comment type="caution">
    <text evidence="9">Lacks conserved residue(s) required for the propagation of feature annotation.</text>
</comment>
<dbReference type="PANTHER" id="PTHR11680">
    <property type="entry name" value="SERINE HYDROXYMETHYLTRANSFERASE"/>
    <property type="match status" value="1"/>
</dbReference>
<organism evidence="12 13">
    <name type="scientific">Candidatus Sungbacteria bacterium RIFCSPHIGHO2_02_FULL_52_23</name>
    <dbReference type="NCBI Taxonomy" id="1802274"/>
    <lineage>
        <taxon>Bacteria</taxon>
        <taxon>Candidatus Sungiibacteriota</taxon>
    </lineage>
</organism>
<comment type="caution">
    <text evidence="12">The sequence shown here is derived from an EMBL/GenBank/DDBJ whole genome shotgun (WGS) entry which is preliminary data.</text>
</comment>
<evidence type="ECO:0000256" key="1">
    <source>
        <dbReference type="ARBA" id="ARBA00001933"/>
    </source>
</evidence>
<dbReference type="InterPro" id="IPR001085">
    <property type="entry name" value="Ser_HO-MeTrfase"/>
</dbReference>
<keyword evidence="5 9" id="KW-0963">Cytoplasm</keyword>
<dbReference type="GO" id="GO:0019264">
    <property type="term" value="P:glycine biosynthetic process from serine"/>
    <property type="evidence" value="ECO:0007669"/>
    <property type="project" value="UniProtKB-UniRule"/>
</dbReference>
<dbReference type="CDD" id="cd00378">
    <property type="entry name" value="SHMT"/>
    <property type="match status" value="1"/>
</dbReference>
<dbReference type="InterPro" id="IPR039429">
    <property type="entry name" value="SHMT-like_dom"/>
</dbReference>
<dbReference type="HAMAP" id="MF_00051">
    <property type="entry name" value="SHMT"/>
    <property type="match status" value="1"/>
</dbReference>
<feature type="binding site" evidence="9">
    <location>
        <begin position="362"/>
        <end position="364"/>
    </location>
    <ligand>
        <name>(6S)-5,6,7,8-tetrahydrofolate</name>
        <dbReference type="ChEBI" id="CHEBI:57453"/>
    </ligand>
</feature>
<evidence type="ECO:0000256" key="8">
    <source>
        <dbReference type="ARBA" id="ARBA00022898"/>
    </source>
</evidence>
<evidence type="ECO:0000256" key="6">
    <source>
        <dbReference type="ARBA" id="ARBA00022563"/>
    </source>
</evidence>
<comment type="pathway">
    <text evidence="9">Amino-acid biosynthesis; glycine biosynthesis; glycine from L-serine: step 1/1.</text>
</comment>
<keyword evidence="8 9" id="KW-0663">Pyridoxal phosphate</keyword>
<evidence type="ECO:0000256" key="7">
    <source>
        <dbReference type="ARBA" id="ARBA00022679"/>
    </source>
</evidence>
<evidence type="ECO:0000256" key="9">
    <source>
        <dbReference type="HAMAP-Rule" id="MF_00051"/>
    </source>
</evidence>
<gene>
    <name evidence="9" type="primary">glyA</name>
    <name evidence="12" type="ORF">A3J58_02340</name>
</gene>
<dbReference type="Gene3D" id="3.40.640.10">
    <property type="entry name" value="Type I PLP-dependent aspartate aminotransferase-like (Major domain)"/>
    <property type="match status" value="1"/>
</dbReference>
<keyword evidence="9" id="KW-0028">Amino-acid biosynthesis</keyword>
<dbReference type="NCBIfam" id="NF000586">
    <property type="entry name" value="PRK00011.1"/>
    <property type="match status" value="1"/>
</dbReference>
<feature type="binding site" evidence="9">
    <location>
        <position position="120"/>
    </location>
    <ligand>
        <name>(6S)-5,6,7,8-tetrahydrofolate</name>
        <dbReference type="ChEBI" id="CHEBI:57453"/>
    </ligand>
</feature>
<evidence type="ECO:0000256" key="5">
    <source>
        <dbReference type="ARBA" id="ARBA00022490"/>
    </source>
</evidence>
<comment type="similarity">
    <text evidence="3 9">Belongs to the SHMT family.</text>
</comment>
<dbReference type="InterPro" id="IPR049943">
    <property type="entry name" value="Ser_HO-MeTrfase-like"/>
</dbReference>
<comment type="catalytic activity">
    <reaction evidence="9">
        <text>(6R)-5,10-methylene-5,6,7,8-tetrahydrofolate + glycine + H2O = (6S)-5,6,7,8-tetrahydrofolate + L-serine</text>
        <dbReference type="Rhea" id="RHEA:15481"/>
        <dbReference type="ChEBI" id="CHEBI:15377"/>
        <dbReference type="ChEBI" id="CHEBI:15636"/>
        <dbReference type="ChEBI" id="CHEBI:33384"/>
        <dbReference type="ChEBI" id="CHEBI:57305"/>
        <dbReference type="ChEBI" id="CHEBI:57453"/>
        <dbReference type="EC" id="2.1.2.1"/>
    </reaction>
</comment>
<accession>A0A1G2KZD8</accession>
<protein>
    <recommendedName>
        <fullName evidence="9">Serine hydroxymethyltransferase</fullName>
        <shortName evidence="9">SHMT</shortName>
        <shortName evidence="9">Serine methylase</shortName>
        <ecNumber evidence="9">2.1.2.1</ecNumber>
    </recommendedName>
</protein>
<evidence type="ECO:0000256" key="4">
    <source>
        <dbReference type="ARBA" id="ARBA00011738"/>
    </source>
</evidence>
<evidence type="ECO:0000313" key="13">
    <source>
        <dbReference type="Proteomes" id="UP000178510"/>
    </source>
</evidence>
<evidence type="ECO:0000256" key="2">
    <source>
        <dbReference type="ARBA" id="ARBA00004496"/>
    </source>
</evidence>
<name>A0A1G2KZD8_9BACT</name>
<dbReference type="Pfam" id="PF00464">
    <property type="entry name" value="SHMT"/>
    <property type="match status" value="1"/>
</dbReference>
<proteinExistence type="inferred from homology"/>